<dbReference type="RefSeq" id="WP_321534540.1">
    <property type="nucleotide sequence ID" value="NZ_JARGDL010000001.1"/>
</dbReference>
<dbReference type="GO" id="GO:0005524">
    <property type="term" value="F:ATP binding"/>
    <property type="evidence" value="ECO:0007669"/>
    <property type="project" value="UniProtKB-UniRule"/>
</dbReference>
<comment type="caution">
    <text evidence="5">The sequence shown here is derived from an EMBL/GenBank/DDBJ whole genome shotgun (WGS) entry which is preliminary data.</text>
</comment>
<dbReference type="PANTHER" id="PTHR23132:SF23">
    <property type="entry name" value="D-ALANINE--D-ALANINE LIGASE B"/>
    <property type="match status" value="1"/>
</dbReference>
<dbReference type="Proteomes" id="UP001221302">
    <property type="component" value="Unassembled WGS sequence"/>
</dbReference>
<dbReference type="InterPro" id="IPR013815">
    <property type="entry name" value="ATP_grasp_subdomain_1"/>
</dbReference>
<evidence type="ECO:0000259" key="4">
    <source>
        <dbReference type="PROSITE" id="PS50975"/>
    </source>
</evidence>
<evidence type="ECO:0000313" key="6">
    <source>
        <dbReference type="Proteomes" id="UP001221302"/>
    </source>
</evidence>
<sequence length="352" mass="40973">MKYDKKILICYNEPTRYYNNYLGKDDIEYDQQNDLSEREFLKQIDNIRSILLKRFTYVETLAVNRNIKNAINQLINFNPDAIFNFVESIEGNTNLEVYFAGLYDLLGFEYTGNTPITLGNCLVKSRTKQILESFRIKTPKHFTCELNYIPSRSELKLKFPLILKLLREDASIGISEFSVVRTYKQLVERLKYLYNSFNQEVLIEEYIDGRELNVAILGNKILPISEISFDTLPENLPKIITYEAKWSEESVYFKNTIPKCPTNLDAKVEEKVREVALKAYEALECRDYARVDIRLNKKNIPYVIEVNPNPDISPDTGFVRSAKAANINYEQLLYTIISFAIERSNYDTQAAI</sequence>
<dbReference type="InterPro" id="IPR011761">
    <property type="entry name" value="ATP-grasp"/>
</dbReference>
<evidence type="ECO:0000256" key="2">
    <source>
        <dbReference type="ARBA" id="ARBA00022598"/>
    </source>
</evidence>
<name>A0AAE3NY78_9BACT</name>
<keyword evidence="2" id="KW-0436">Ligase</keyword>
<gene>
    <name evidence="5" type="ORF">P0M35_01305</name>
</gene>
<dbReference type="EMBL" id="JARGDL010000001">
    <property type="protein sequence ID" value="MDF1610774.1"/>
    <property type="molecule type" value="Genomic_DNA"/>
</dbReference>
<evidence type="ECO:0000313" key="5">
    <source>
        <dbReference type="EMBL" id="MDF1610774.1"/>
    </source>
</evidence>
<protein>
    <submittedName>
        <fullName evidence="5">ATP-grasp domain-containing protein</fullName>
    </submittedName>
</protein>
<proteinExistence type="inferred from homology"/>
<evidence type="ECO:0000256" key="3">
    <source>
        <dbReference type="PROSITE-ProRule" id="PRU00409"/>
    </source>
</evidence>
<reference evidence="5" key="1">
    <citation type="submission" date="2023-03" db="EMBL/GenBank/DDBJ databases">
        <title>Stygiobacter electus gen. nov., sp. nov., facultatively anaerobic thermotolerant bacterium of the class Ignavibacteria from a well of Yessentuki mineral water deposit.</title>
        <authorList>
            <person name="Podosokorskaya O.A."/>
            <person name="Elcheninov A.G."/>
            <person name="Petrova N.F."/>
            <person name="Zavarzina D.G."/>
            <person name="Kublanov I.V."/>
            <person name="Merkel A.Y."/>
        </authorList>
    </citation>
    <scope>NUCLEOTIDE SEQUENCE</scope>
    <source>
        <strain evidence="5">09-Me</strain>
    </source>
</reference>
<organism evidence="5 6">
    <name type="scientific">Stygiobacter electus</name>
    <dbReference type="NCBI Taxonomy" id="3032292"/>
    <lineage>
        <taxon>Bacteria</taxon>
        <taxon>Pseudomonadati</taxon>
        <taxon>Ignavibacteriota</taxon>
        <taxon>Ignavibacteria</taxon>
        <taxon>Ignavibacteriales</taxon>
        <taxon>Melioribacteraceae</taxon>
        <taxon>Stygiobacter</taxon>
    </lineage>
</organism>
<keyword evidence="3" id="KW-0547">Nucleotide-binding</keyword>
<dbReference type="SUPFAM" id="SSF56059">
    <property type="entry name" value="Glutathione synthetase ATP-binding domain-like"/>
    <property type="match status" value="1"/>
</dbReference>
<dbReference type="AlphaFoldDB" id="A0AAE3NY78"/>
<dbReference type="GO" id="GO:0008716">
    <property type="term" value="F:D-alanine-D-alanine ligase activity"/>
    <property type="evidence" value="ECO:0007669"/>
    <property type="project" value="InterPro"/>
</dbReference>
<dbReference type="Gene3D" id="3.30.470.20">
    <property type="entry name" value="ATP-grasp fold, B domain"/>
    <property type="match status" value="1"/>
</dbReference>
<comment type="similarity">
    <text evidence="1">Belongs to the D-alanine--D-alanine ligase family.</text>
</comment>
<dbReference type="InterPro" id="IPR011095">
    <property type="entry name" value="Dala_Dala_lig_C"/>
</dbReference>
<keyword evidence="3" id="KW-0067">ATP-binding</keyword>
<accession>A0AAE3NY78</accession>
<keyword evidence="6" id="KW-1185">Reference proteome</keyword>
<dbReference type="PANTHER" id="PTHR23132">
    <property type="entry name" value="D-ALANINE--D-ALANINE LIGASE"/>
    <property type="match status" value="1"/>
</dbReference>
<evidence type="ECO:0000256" key="1">
    <source>
        <dbReference type="ARBA" id="ARBA00010871"/>
    </source>
</evidence>
<feature type="domain" description="ATP-grasp" evidence="4">
    <location>
        <begin position="128"/>
        <end position="338"/>
    </location>
</feature>
<dbReference type="GO" id="GO:0046872">
    <property type="term" value="F:metal ion binding"/>
    <property type="evidence" value="ECO:0007669"/>
    <property type="project" value="InterPro"/>
</dbReference>
<dbReference type="Pfam" id="PF07478">
    <property type="entry name" value="Dala_Dala_lig_C"/>
    <property type="match status" value="1"/>
</dbReference>
<dbReference type="PROSITE" id="PS50975">
    <property type="entry name" value="ATP_GRASP"/>
    <property type="match status" value="1"/>
</dbReference>
<dbReference type="Gene3D" id="3.30.1490.20">
    <property type="entry name" value="ATP-grasp fold, A domain"/>
    <property type="match status" value="1"/>
</dbReference>